<dbReference type="InterPro" id="IPR029058">
    <property type="entry name" value="AB_hydrolase_fold"/>
</dbReference>
<dbReference type="Gene3D" id="3.40.50.1820">
    <property type="entry name" value="alpha/beta hydrolase"/>
    <property type="match status" value="1"/>
</dbReference>
<dbReference type="AlphaFoldDB" id="A0A9P7N721"/>
<protein>
    <recommendedName>
        <fullName evidence="4">Lipase</fullName>
    </recommendedName>
</protein>
<keyword evidence="3" id="KW-1185">Reference proteome</keyword>
<dbReference type="Pfam" id="PF01674">
    <property type="entry name" value="Lipase_2"/>
    <property type="match status" value="1"/>
</dbReference>
<dbReference type="InterPro" id="IPR002918">
    <property type="entry name" value="Lipase_EstA/Esterase_EstB"/>
</dbReference>
<dbReference type="Proteomes" id="UP000748025">
    <property type="component" value="Unassembled WGS sequence"/>
</dbReference>
<organism evidence="2 3">
    <name type="scientific">Claviceps pusilla</name>
    <dbReference type="NCBI Taxonomy" id="123648"/>
    <lineage>
        <taxon>Eukaryota</taxon>
        <taxon>Fungi</taxon>
        <taxon>Dikarya</taxon>
        <taxon>Ascomycota</taxon>
        <taxon>Pezizomycotina</taxon>
        <taxon>Sordariomycetes</taxon>
        <taxon>Hypocreomycetidae</taxon>
        <taxon>Hypocreales</taxon>
        <taxon>Clavicipitaceae</taxon>
        <taxon>Claviceps</taxon>
    </lineage>
</organism>
<keyword evidence="1" id="KW-0732">Signal</keyword>
<comment type="caution">
    <text evidence="2">The sequence shown here is derived from an EMBL/GenBank/DDBJ whole genome shotgun (WGS) entry which is preliminary data.</text>
</comment>
<dbReference type="SUPFAM" id="SSF53474">
    <property type="entry name" value="alpha/beta-Hydrolases"/>
    <property type="match status" value="1"/>
</dbReference>
<dbReference type="GO" id="GO:0016042">
    <property type="term" value="P:lipid catabolic process"/>
    <property type="evidence" value="ECO:0007669"/>
    <property type="project" value="InterPro"/>
</dbReference>
<evidence type="ECO:0000256" key="1">
    <source>
        <dbReference type="SAM" id="SignalP"/>
    </source>
</evidence>
<dbReference type="PANTHER" id="PTHR32015:SF1">
    <property type="entry name" value="LIPASE"/>
    <property type="match status" value="1"/>
</dbReference>
<reference evidence="2" key="1">
    <citation type="journal article" date="2020" name="bioRxiv">
        <title>Whole genome comparisons of ergot fungi reveals the divergence and evolution of species within the genus Claviceps are the result of varying mechanisms driving genome evolution and host range expansion.</title>
        <authorList>
            <person name="Wyka S.A."/>
            <person name="Mondo S.J."/>
            <person name="Liu M."/>
            <person name="Dettman J."/>
            <person name="Nalam V."/>
            <person name="Broders K.D."/>
        </authorList>
    </citation>
    <scope>NUCLEOTIDE SEQUENCE</scope>
    <source>
        <strain evidence="2">CCC 602</strain>
    </source>
</reference>
<proteinExistence type="predicted"/>
<dbReference type="PANTHER" id="PTHR32015">
    <property type="entry name" value="FASTING INDUCED LIPASE"/>
    <property type="match status" value="1"/>
</dbReference>
<dbReference type="OrthoDB" id="9974421at2759"/>
<evidence type="ECO:0000313" key="3">
    <source>
        <dbReference type="Proteomes" id="UP000748025"/>
    </source>
</evidence>
<feature type="signal peptide" evidence="1">
    <location>
        <begin position="1"/>
        <end position="18"/>
    </location>
</feature>
<evidence type="ECO:0000313" key="2">
    <source>
        <dbReference type="EMBL" id="KAG5999668.1"/>
    </source>
</evidence>
<accession>A0A9P7N721</accession>
<feature type="chain" id="PRO_5040274691" description="Lipase" evidence="1">
    <location>
        <begin position="19"/>
        <end position="296"/>
    </location>
</feature>
<evidence type="ECO:0008006" key="4">
    <source>
        <dbReference type="Google" id="ProtNLM"/>
    </source>
</evidence>
<gene>
    <name evidence="2" type="ORF">E4U43_001934</name>
</gene>
<name>A0A9P7N721_9HYPO</name>
<dbReference type="EMBL" id="SRPW01001651">
    <property type="protein sequence ID" value="KAG5999668.1"/>
    <property type="molecule type" value="Genomic_DNA"/>
</dbReference>
<sequence length="296" mass="31417">MKAFAAAAATLMASLVSANPVPAGEDVHAYSDNDYACRSTTHPNPVVMLHALGGNKDFDLGLLAAWLRAQDYCTFSLTYGNAPGSVIGGLDSINKSAPVIGRFIKQVANRTGSARVDVVGHSEGGLLALYVSKFEAGVAQLVDNIVAVAPPTHGTSLSGLWTLVRRLGGRVSDRIEEVLRRFGCRACTDLVEGSALLARLSDGPIVQRNTTVTVIASKTDVLVTPPETAFVREPGVQNMFVQDVCPSDRVGHFGLAVAPNVWHLVRNSLERTMGRKFVCINGIPLLKAADVVALDE</sequence>
<dbReference type="GO" id="GO:0016298">
    <property type="term" value="F:lipase activity"/>
    <property type="evidence" value="ECO:0007669"/>
    <property type="project" value="TreeGrafter"/>
</dbReference>